<keyword evidence="2" id="KW-0677">Repeat</keyword>
<evidence type="ECO:0000256" key="2">
    <source>
        <dbReference type="ARBA" id="ARBA00022737"/>
    </source>
</evidence>
<feature type="region of interest" description="Disordered" evidence="4">
    <location>
        <begin position="390"/>
        <end position="415"/>
    </location>
</feature>
<keyword evidence="6" id="KW-1185">Reference proteome</keyword>
<dbReference type="PANTHER" id="PTHR22656">
    <property type="entry name" value="EF-HAND CALCIUM-BINDING DOMAIN-CONTAINING PROTEIN 13"/>
    <property type="match status" value="1"/>
</dbReference>
<evidence type="ECO:0000313" key="5">
    <source>
        <dbReference type="EMBL" id="KAG8505072.1"/>
    </source>
</evidence>
<dbReference type="OrthoDB" id="429467at2759"/>
<keyword evidence="3" id="KW-0106">Calcium</keyword>
<keyword evidence="1" id="KW-0479">Metal-binding</keyword>
<evidence type="ECO:0000256" key="4">
    <source>
        <dbReference type="SAM" id="MobiDB-lite"/>
    </source>
</evidence>
<dbReference type="PANTHER" id="PTHR22656:SF1">
    <property type="entry name" value="EF-HAND CALCIUM-BINDING DOMAIN-CONTAINING PROTEIN 13"/>
    <property type="match status" value="1"/>
</dbReference>
<feature type="non-terminal residue" evidence="5">
    <location>
        <position position="1"/>
    </location>
</feature>
<dbReference type="Proteomes" id="UP000700334">
    <property type="component" value="Unassembled WGS sequence"/>
</dbReference>
<dbReference type="Gene3D" id="1.10.238.10">
    <property type="entry name" value="EF-hand"/>
    <property type="match status" value="4"/>
</dbReference>
<gene>
    <name evidence="5" type="ORF">J0S82_005517</name>
</gene>
<evidence type="ECO:0000256" key="1">
    <source>
        <dbReference type="ARBA" id="ARBA00022723"/>
    </source>
</evidence>
<dbReference type="SUPFAM" id="SSF47473">
    <property type="entry name" value="EF-hand"/>
    <property type="match status" value="3"/>
</dbReference>
<evidence type="ECO:0000256" key="3">
    <source>
        <dbReference type="ARBA" id="ARBA00022837"/>
    </source>
</evidence>
<proteinExistence type="predicted"/>
<accession>A0A8J6DC67</accession>
<organism evidence="5 6">
    <name type="scientific">Galemys pyrenaicus</name>
    <name type="common">Iberian desman</name>
    <name type="synonym">Pyrenean desman</name>
    <dbReference type="NCBI Taxonomy" id="202257"/>
    <lineage>
        <taxon>Eukaryota</taxon>
        <taxon>Metazoa</taxon>
        <taxon>Chordata</taxon>
        <taxon>Craniata</taxon>
        <taxon>Vertebrata</taxon>
        <taxon>Euteleostomi</taxon>
        <taxon>Mammalia</taxon>
        <taxon>Eutheria</taxon>
        <taxon>Laurasiatheria</taxon>
        <taxon>Eulipotyphla</taxon>
        <taxon>Talpidae</taxon>
        <taxon>Galemys</taxon>
    </lineage>
</organism>
<dbReference type="InterPro" id="IPR018247">
    <property type="entry name" value="EF_Hand_1_Ca_BS"/>
</dbReference>
<dbReference type="EMBL" id="JAGFMF010012271">
    <property type="protein sequence ID" value="KAG8505072.1"/>
    <property type="molecule type" value="Genomic_DNA"/>
</dbReference>
<name>A0A8J6DC67_GALPY</name>
<dbReference type="AlphaFoldDB" id="A0A8J6DC67"/>
<dbReference type="PROSITE" id="PS00018">
    <property type="entry name" value="EF_HAND_1"/>
    <property type="match status" value="1"/>
</dbReference>
<protein>
    <submittedName>
        <fullName evidence="5">EF-hand calcium-binding domain-containing protein 13</fullName>
    </submittedName>
</protein>
<evidence type="ECO:0000313" key="6">
    <source>
        <dbReference type="Proteomes" id="UP000700334"/>
    </source>
</evidence>
<reference evidence="5" key="1">
    <citation type="journal article" date="2021" name="Evol. Appl.">
        <title>The genome of the Pyrenean desman and the effects of bottlenecks and inbreeding on the genomic landscape of an endangered species.</title>
        <authorList>
            <person name="Escoda L."/>
            <person name="Castresana J."/>
        </authorList>
    </citation>
    <scope>NUCLEOTIDE SEQUENCE</scope>
    <source>
        <strain evidence="5">IBE-C5619</strain>
    </source>
</reference>
<dbReference type="InterPro" id="IPR011992">
    <property type="entry name" value="EF-hand-dom_pair"/>
</dbReference>
<dbReference type="GO" id="GO:0046872">
    <property type="term" value="F:metal ion binding"/>
    <property type="evidence" value="ECO:0007669"/>
    <property type="project" value="UniProtKB-KW"/>
</dbReference>
<sequence>GEENIELSCDGSSSYATNLPSKNIECKQYINFSKAVQKKFSPQLRCRKPEHKKMYETSIFLCEEEKSSTISGGKKVRKKKNLQVQLHTKRPEIASSSVKPSKQKIIMKEHSLCKLPNQYSGQKTLSPLCTSSYITRRNEVLYNLSQTLYEEVPIGHYPLQELSALQKGCEIFSKIRRGKVYVNDLPMILHILKISLSNSEMRKALTTIDVDALQNALKIFHRIKGGRVAVDEVATVLDSLDISVIPETLQEVLAYASIDPIVGGSTLDGTTFDRKLSNITGSQAKYNRKYTFPSRPSQQLLSQKLSGNDLQYHKIMKNNDLEFKDSKRTLQTRKYLDGVDSSDVGFQEPYSKEEVNFKKSLEKAEIHDSKSKPQKLKSLSRLEKSLDKSDTFSIPELQKPSERRHSSSPKQVSFKKKTEMNALENALEVIGKLQEDYIAAEELQSILPSLGITLSDKEFQKIVTNTARNEDGMMKLDDFLSALSKEQSLPEYDVVTNVIKAIDKIKNENVDFEDLNTCLQNFGVHLSKPEFEKIVESIEVDEMNKVNFKEFIDTVKNNMERFPEKLSLSDTIESLYNLSKETISASDLWNILSSLNRNLKKDEFATALKLGTSDGDKVQIEEFAKAVKNMCDASRLEELREVVSALDLLEDDLIAGRNLEGFLRNIGIKSPKEEAEKILQSDFISENSMINVNDCMKALRDTQKFSNFIDFRKEVLSSNLKSPKADAIREAAHILSHVDNGKIGIPNLEHALRTLNVNLAEEDFREALKYCDISDDNEVNLKDFLCGIKENPQNKDSRATQLLLSITQIIQNDLIDIPALKTLLMNSDLHEANALLNEVLRHVPEHG</sequence>
<comment type="caution">
    <text evidence="5">The sequence shown here is derived from an EMBL/GenBank/DDBJ whole genome shotgun (WGS) entry which is preliminary data.</text>
</comment>